<evidence type="ECO:0000256" key="7">
    <source>
        <dbReference type="ARBA" id="ARBA00035680"/>
    </source>
</evidence>
<gene>
    <name evidence="10" type="ORF">EV193_102402</name>
</gene>
<name>A0A4V2EU58_9PSEU</name>
<keyword evidence="11" id="KW-1185">Reference proteome</keyword>
<evidence type="ECO:0000313" key="10">
    <source>
        <dbReference type="EMBL" id="RZS43423.1"/>
    </source>
</evidence>
<keyword evidence="3" id="KW-0460">Magnesium</keyword>
<comment type="cofactor">
    <cofactor evidence="1">
        <name>Mg(2+)</name>
        <dbReference type="ChEBI" id="CHEBI:18420"/>
    </cofactor>
</comment>
<dbReference type="EC" id="4.2.3.118" evidence="7"/>
<evidence type="ECO:0000256" key="8">
    <source>
        <dbReference type="ARBA" id="ARBA00035696"/>
    </source>
</evidence>
<dbReference type="InterPro" id="IPR047945">
    <property type="entry name" value="MIB_synthase"/>
</dbReference>
<dbReference type="AlphaFoldDB" id="A0A4V2EU58"/>
<dbReference type="EMBL" id="SGWQ01000002">
    <property type="protein sequence ID" value="RZS43423.1"/>
    <property type="molecule type" value="Genomic_DNA"/>
</dbReference>
<dbReference type="Proteomes" id="UP000294257">
    <property type="component" value="Unassembled WGS sequence"/>
</dbReference>
<comment type="similarity">
    <text evidence="6">Belongs to the terpene synthase family. 2-methylisoborneol synthase subfamily.</text>
</comment>
<evidence type="ECO:0000256" key="4">
    <source>
        <dbReference type="ARBA" id="ARBA00023239"/>
    </source>
</evidence>
<feature type="region of interest" description="Disordered" evidence="9">
    <location>
        <begin position="23"/>
        <end position="46"/>
    </location>
</feature>
<dbReference type="RefSeq" id="WP_207222545.1">
    <property type="nucleotide sequence ID" value="NZ_SGWQ01000002.1"/>
</dbReference>
<evidence type="ECO:0000256" key="2">
    <source>
        <dbReference type="ARBA" id="ARBA00022723"/>
    </source>
</evidence>
<evidence type="ECO:0000256" key="5">
    <source>
        <dbReference type="ARBA" id="ARBA00035573"/>
    </source>
</evidence>
<organism evidence="10 11">
    <name type="scientific">Herbihabitans rhizosphaerae</name>
    <dbReference type="NCBI Taxonomy" id="1872711"/>
    <lineage>
        <taxon>Bacteria</taxon>
        <taxon>Bacillati</taxon>
        <taxon>Actinomycetota</taxon>
        <taxon>Actinomycetes</taxon>
        <taxon>Pseudonocardiales</taxon>
        <taxon>Pseudonocardiaceae</taxon>
        <taxon>Herbihabitans</taxon>
    </lineage>
</organism>
<dbReference type="Pfam" id="PF19086">
    <property type="entry name" value="Terpene_syn_C_2"/>
    <property type="match status" value="1"/>
</dbReference>
<sequence>MTSTRTGIVESLLADMAGAPPADLSRLLEPSSGRVARTPSTVQRFTSGLGTSAVRVPLSEPVPPATRDLGTHDIPRLTGLGTSAVQLVAPPVEQPSEPSPSTDDSMPELFCPGPVRDDPALGEEVNERVVEWAGEVGIYPGELDHLRNCDFGRLIMLTHPATDDPDRLLAATKCVVAEWAADDYYIDEVDLGADPAAAASRMSTLNAIIDPAGLPAEYTPQLDEYRTGEPIATAFRSAMRHLAQYCSPTQLGRFQHQMTLMFTAWNHAIEWRAEGRMPAVWEYLVQRNMDSYLPPMILIDAVAGYELPATQFYVPPVRRAFTMAGLANVLLNDLHSAGRESDNDVNLPRVIALENGCAMREAIKRTVEIHNELMHTFVAEAALLSATDPTLRRFFTDVWAWLGGSREWHATTRRYHTDPADTPT</sequence>
<comment type="catalytic activity">
    <reaction evidence="5">
        <text>(E)-2-methylgeranyl diphosphate + H2O = 2-methylisoborneol + diphosphate</text>
        <dbReference type="Rhea" id="RHEA:32571"/>
        <dbReference type="ChEBI" id="CHEBI:15377"/>
        <dbReference type="ChEBI" id="CHEBI:33019"/>
        <dbReference type="ChEBI" id="CHEBI:61984"/>
        <dbReference type="ChEBI" id="CHEBI:61987"/>
        <dbReference type="EC" id="4.2.3.118"/>
    </reaction>
</comment>
<proteinExistence type="inferred from homology"/>
<reference evidence="10 11" key="1">
    <citation type="submission" date="2019-02" db="EMBL/GenBank/DDBJ databases">
        <title>Genomic Encyclopedia of Type Strains, Phase IV (KMG-IV): sequencing the most valuable type-strain genomes for metagenomic binning, comparative biology and taxonomic classification.</title>
        <authorList>
            <person name="Goeker M."/>
        </authorList>
    </citation>
    <scope>NUCLEOTIDE SEQUENCE [LARGE SCALE GENOMIC DNA]</scope>
    <source>
        <strain evidence="10 11">DSM 101727</strain>
    </source>
</reference>
<keyword evidence="2" id="KW-0479">Metal-binding</keyword>
<protein>
    <recommendedName>
        <fullName evidence="8">2-methylisoborneol synthase</fullName>
        <ecNumber evidence="7">4.2.3.118</ecNumber>
    </recommendedName>
</protein>
<dbReference type="GO" id="GO:0042214">
    <property type="term" value="P:terpene metabolic process"/>
    <property type="evidence" value="ECO:0007669"/>
    <property type="project" value="InterPro"/>
</dbReference>
<dbReference type="NCBIfam" id="NF041167">
    <property type="entry name" value="f2_encap_cargo2"/>
    <property type="match status" value="1"/>
</dbReference>
<dbReference type="SFLD" id="SFLDG01020">
    <property type="entry name" value="Terpene_Cyclase_Like_2"/>
    <property type="match status" value="1"/>
</dbReference>
<evidence type="ECO:0000256" key="3">
    <source>
        <dbReference type="ARBA" id="ARBA00022842"/>
    </source>
</evidence>
<keyword evidence="4" id="KW-0456">Lyase</keyword>
<evidence type="ECO:0000256" key="1">
    <source>
        <dbReference type="ARBA" id="ARBA00001946"/>
    </source>
</evidence>
<dbReference type="SUPFAM" id="SSF48576">
    <property type="entry name" value="Terpenoid synthases"/>
    <property type="match status" value="1"/>
</dbReference>
<evidence type="ECO:0000256" key="6">
    <source>
        <dbReference type="ARBA" id="ARBA00035653"/>
    </source>
</evidence>
<evidence type="ECO:0000256" key="9">
    <source>
        <dbReference type="SAM" id="MobiDB-lite"/>
    </source>
</evidence>
<dbReference type="InterPro" id="IPR008949">
    <property type="entry name" value="Isoprenoid_synthase_dom_sf"/>
</dbReference>
<accession>A0A4V2EU58</accession>
<dbReference type="GO" id="GO:0010333">
    <property type="term" value="F:terpene synthase activity"/>
    <property type="evidence" value="ECO:0007669"/>
    <property type="project" value="InterPro"/>
</dbReference>
<dbReference type="SFLD" id="SFLDS00005">
    <property type="entry name" value="Isoprenoid_Synthase_Type_I"/>
    <property type="match status" value="1"/>
</dbReference>
<comment type="caution">
    <text evidence="10">The sequence shown here is derived from an EMBL/GenBank/DDBJ whole genome shotgun (WGS) entry which is preliminary data.</text>
</comment>
<evidence type="ECO:0000313" key="11">
    <source>
        <dbReference type="Proteomes" id="UP000294257"/>
    </source>
</evidence>
<dbReference type="Gene3D" id="1.10.600.10">
    <property type="entry name" value="Farnesyl Diphosphate Synthase"/>
    <property type="match status" value="1"/>
</dbReference>
<dbReference type="InterPro" id="IPR034686">
    <property type="entry name" value="Terpene_cyclase-like_2"/>
</dbReference>
<dbReference type="GO" id="GO:0046872">
    <property type="term" value="F:metal ion binding"/>
    <property type="evidence" value="ECO:0007669"/>
    <property type="project" value="UniProtKB-KW"/>
</dbReference>